<dbReference type="Pfam" id="PF01068">
    <property type="entry name" value="DNA_ligase_A_M"/>
    <property type="match status" value="1"/>
</dbReference>
<comment type="catalytic activity">
    <reaction evidence="20">
        <text>ATP + (deoxyribonucleotide)n-3'-hydroxyl + 5'-phospho-(deoxyribonucleotide)m = (deoxyribonucleotide)n+m + AMP + diphosphate.</text>
        <dbReference type="EC" id="6.5.1.1"/>
    </reaction>
</comment>
<evidence type="ECO:0000256" key="19">
    <source>
        <dbReference type="ARBA" id="ARBA00029943"/>
    </source>
</evidence>
<keyword evidence="14" id="KW-0238">DNA-binding</keyword>
<dbReference type="InterPro" id="IPR012310">
    <property type="entry name" value="DNA_ligase_ATP-dep_cent"/>
</dbReference>
<evidence type="ECO:0000256" key="11">
    <source>
        <dbReference type="ARBA" id="ARBA00022839"/>
    </source>
</evidence>
<dbReference type="AlphaFoldDB" id="A0A507ZPD1"/>
<feature type="domain" description="ATP-dependent DNA ligase family profile" evidence="22">
    <location>
        <begin position="282"/>
        <end position="373"/>
    </location>
</feature>
<dbReference type="NCBIfam" id="TIGR02778">
    <property type="entry name" value="ligD_pol"/>
    <property type="match status" value="1"/>
</dbReference>
<dbReference type="GO" id="GO:0046872">
    <property type="term" value="F:metal ion binding"/>
    <property type="evidence" value="ECO:0007669"/>
    <property type="project" value="UniProtKB-KW"/>
</dbReference>
<dbReference type="Pfam" id="PF13298">
    <property type="entry name" value="LigD_N"/>
    <property type="match status" value="1"/>
</dbReference>
<dbReference type="GO" id="GO:0003887">
    <property type="term" value="F:DNA-directed DNA polymerase activity"/>
    <property type="evidence" value="ECO:0007669"/>
    <property type="project" value="UniProtKB-KW"/>
</dbReference>
<evidence type="ECO:0000256" key="8">
    <source>
        <dbReference type="ARBA" id="ARBA00022741"/>
    </source>
</evidence>
<evidence type="ECO:0000256" key="13">
    <source>
        <dbReference type="ARBA" id="ARBA00022932"/>
    </source>
</evidence>
<dbReference type="GO" id="GO:0005524">
    <property type="term" value="F:ATP binding"/>
    <property type="evidence" value="ECO:0007669"/>
    <property type="project" value="UniProtKB-KW"/>
</dbReference>
<dbReference type="Gene3D" id="2.40.50.140">
    <property type="entry name" value="Nucleic acid-binding proteins"/>
    <property type="match status" value="1"/>
</dbReference>
<gene>
    <name evidence="23" type="primary">ligD</name>
    <name evidence="23" type="ORF">FKR84_05800</name>
</gene>
<keyword evidence="8" id="KW-0547">Nucleotide-binding</keyword>
<dbReference type="GO" id="GO:0006281">
    <property type="term" value="P:DNA repair"/>
    <property type="evidence" value="ECO:0007669"/>
    <property type="project" value="UniProtKB-KW"/>
</dbReference>
<keyword evidence="16" id="KW-0234">DNA repair</keyword>
<evidence type="ECO:0000256" key="18">
    <source>
        <dbReference type="ARBA" id="ARBA00023268"/>
    </source>
</evidence>
<keyword evidence="9" id="KW-0227">DNA damage</keyword>
<dbReference type="CDD" id="cd04865">
    <property type="entry name" value="LigD_Pol_like_2"/>
    <property type="match status" value="1"/>
</dbReference>
<accession>A0A507ZPD1</accession>
<evidence type="ECO:0000256" key="9">
    <source>
        <dbReference type="ARBA" id="ARBA00022763"/>
    </source>
</evidence>
<keyword evidence="4" id="KW-0808">Transferase</keyword>
<dbReference type="CDD" id="cd07971">
    <property type="entry name" value="OBF_DNA_ligase_LigD"/>
    <property type="match status" value="1"/>
</dbReference>
<dbReference type="PROSITE" id="PS50160">
    <property type="entry name" value="DNA_LIGASE_A3"/>
    <property type="match status" value="1"/>
</dbReference>
<protein>
    <recommendedName>
        <fullName evidence="2">DNA ligase (ATP)</fullName>
        <ecNumber evidence="2">6.5.1.1</ecNumber>
    </recommendedName>
    <alternativeName>
        <fullName evidence="19">NHEJ DNA polymerase</fullName>
    </alternativeName>
</protein>
<dbReference type="CDD" id="cd07906">
    <property type="entry name" value="Adenylation_DNA_ligase_LigD_LigC"/>
    <property type="match status" value="1"/>
</dbReference>
<organism evidence="23 24">
    <name type="scientific">Haloflavibacter putidus</name>
    <dbReference type="NCBI Taxonomy" id="2576776"/>
    <lineage>
        <taxon>Bacteria</taxon>
        <taxon>Pseudomonadati</taxon>
        <taxon>Bacteroidota</taxon>
        <taxon>Flavobacteriia</taxon>
        <taxon>Flavobacteriales</taxon>
        <taxon>Flavobacteriaceae</taxon>
        <taxon>Haloflavibacter</taxon>
    </lineage>
</organism>
<keyword evidence="24" id="KW-1185">Reference proteome</keyword>
<keyword evidence="12" id="KW-0067">ATP-binding</keyword>
<evidence type="ECO:0000256" key="20">
    <source>
        <dbReference type="ARBA" id="ARBA00034003"/>
    </source>
</evidence>
<evidence type="ECO:0000256" key="4">
    <source>
        <dbReference type="ARBA" id="ARBA00022679"/>
    </source>
</evidence>
<dbReference type="InterPro" id="IPR014145">
    <property type="entry name" value="LigD_pol_dom"/>
</dbReference>
<keyword evidence="17" id="KW-0464">Manganese</keyword>
<evidence type="ECO:0000256" key="5">
    <source>
        <dbReference type="ARBA" id="ARBA00022695"/>
    </source>
</evidence>
<evidence type="ECO:0000256" key="2">
    <source>
        <dbReference type="ARBA" id="ARBA00012727"/>
    </source>
</evidence>
<dbReference type="Gene3D" id="3.30.470.30">
    <property type="entry name" value="DNA ligase/mRNA capping enzyme"/>
    <property type="match status" value="1"/>
</dbReference>
<dbReference type="PANTHER" id="PTHR42705">
    <property type="entry name" value="BIFUNCTIONAL NON-HOMOLOGOUS END JOINING PROTEIN LIGD"/>
    <property type="match status" value="1"/>
</dbReference>
<dbReference type="InterPro" id="IPR014143">
    <property type="entry name" value="NHEJ_ligase_prk"/>
</dbReference>
<evidence type="ECO:0000256" key="15">
    <source>
        <dbReference type="ARBA" id="ARBA00023172"/>
    </source>
</evidence>
<proteinExistence type="predicted"/>
<dbReference type="PANTHER" id="PTHR42705:SF2">
    <property type="entry name" value="BIFUNCTIONAL NON-HOMOLOGOUS END JOINING PROTEIN LIGD"/>
    <property type="match status" value="1"/>
</dbReference>
<comment type="cofactor">
    <cofactor evidence="1">
        <name>Mn(2+)</name>
        <dbReference type="ChEBI" id="CHEBI:29035"/>
    </cofactor>
</comment>
<reference evidence="23 24" key="1">
    <citation type="submission" date="2019-06" db="EMBL/GenBank/DDBJ databases">
        <title>Flavibacter putida gen. nov., sp. nov., a novel marine bacterium of the family Flavobacteriaceae isolated from coastal seawater.</title>
        <authorList>
            <person name="Feng X."/>
        </authorList>
    </citation>
    <scope>NUCLEOTIDE SEQUENCE [LARGE SCALE GENOMIC DNA]</scope>
    <source>
        <strain evidence="23 24">PLHSN227</strain>
    </source>
</reference>
<evidence type="ECO:0000256" key="10">
    <source>
        <dbReference type="ARBA" id="ARBA00022801"/>
    </source>
</evidence>
<keyword evidence="18" id="KW-0511">Multifunctional enzyme</keyword>
<evidence type="ECO:0000256" key="3">
    <source>
        <dbReference type="ARBA" id="ARBA00022598"/>
    </source>
</evidence>
<name>A0A507ZPD1_9FLAO</name>
<keyword evidence="3 23" id="KW-0436">Ligase</keyword>
<evidence type="ECO:0000313" key="24">
    <source>
        <dbReference type="Proteomes" id="UP000317169"/>
    </source>
</evidence>
<dbReference type="GO" id="GO:0003677">
    <property type="term" value="F:DNA binding"/>
    <property type="evidence" value="ECO:0007669"/>
    <property type="project" value="UniProtKB-KW"/>
</dbReference>
<feature type="region of interest" description="Disordered" evidence="21">
    <location>
        <begin position="1"/>
        <end position="21"/>
    </location>
</feature>
<dbReference type="NCBIfam" id="TIGR02776">
    <property type="entry name" value="NHEJ_ligase_prk"/>
    <property type="match status" value="1"/>
</dbReference>
<keyword evidence="7" id="KW-0479">Metal-binding</keyword>
<evidence type="ECO:0000259" key="22">
    <source>
        <dbReference type="PROSITE" id="PS50160"/>
    </source>
</evidence>
<dbReference type="EC" id="6.5.1.1" evidence="2"/>
<keyword evidence="5" id="KW-0548">Nucleotidyltransferase</keyword>
<dbReference type="Pfam" id="PF04679">
    <property type="entry name" value="DNA_ligase_A_C"/>
    <property type="match status" value="1"/>
</dbReference>
<evidence type="ECO:0000256" key="17">
    <source>
        <dbReference type="ARBA" id="ARBA00023211"/>
    </source>
</evidence>
<evidence type="ECO:0000256" key="1">
    <source>
        <dbReference type="ARBA" id="ARBA00001936"/>
    </source>
</evidence>
<dbReference type="NCBIfam" id="TIGR02779">
    <property type="entry name" value="NHEJ_ligase_lig"/>
    <property type="match status" value="1"/>
</dbReference>
<dbReference type="Gene3D" id="3.90.920.10">
    <property type="entry name" value="DNA primase, PRIM domain"/>
    <property type="match status" value="1"/>
</dbReference>
<dbReference type="SUPFAM" id="SSF50249">
    <property type="entry name" value="Nucleic acid-binding proteins"/>
    <property type="match status" value="1"/>
</dbReference>
<evidence type="ECO:0000256" key="7">
    <source>
        <dbReference type="ARBA" id="ARBA00022723"/>
    </source>
</evidence>
<keyword evidence="6" id="KW-0540">Nuclease</keyword>
<dbReference type="OrthoDB" id="9802472at2"/>
<keyword evidence="15" id="KW-0233">DNA recombination</keyword>
<dbReference type="InterPro" id="IPR012340">
    <property type="entry name" value="NA-bd_OB-fold"/>
</dbReference>
<dbReference type="Pfam" id="PF21686">
    <property type="entry name" value="LigD_Prim-Pol"/>
    <property type="match status" value="1"/>
</dbReference>
<dbReference type="InterPro" id="IPR052171">
    <property type="entry name" value="NHEJ_LigD"/>
</dbReference>
<dbReference type="EMBL" id="VIAR01000004">
    <property type="protein sequence ID" value="TQD39410.1"/>
    <property type="molecule type" value="Genomic_DNA"/>
</dbReference>
<keyword evidence="13" id="KW-0239">DNA-directed DNA polymerase</keyword>
<dbReference type="SUPFAM" id="SSF56091">
    <property type="entry name" value="DNA ligase/mRNA capping enzyme, catalytic domain"/>
    <property type="match status" value="1"/>
</dbReference>
<evidence type="ECO:0000256" key="12">
    <source>
        <dbReference type="ARBA" id="ARBA00022840"/>
    </source>
</evidence>
<dbReference type="GO" id="GO:0004527">
    <property type="term" value="F:exonuclease activity"/>
    <property type="evidence" value="ECO:0007669"/>
    <property type="project" value="UniProtKB-KW"/>
</dbReference>
<dbReference type="InterPro" id="IPR014144">
    <property type="entry name" value="LigD_PE_domain"/>
</dbReference>
<dbReference type="NCBIfam" id="TIGR02777">
    <property type="entry name" value="LigD_PE_dom"/>
    <property type="match status" value="1"/>
</dbReference>
<keyword evidence="10" id="KW-0378">Hydrolase</keyword>
<evidence type="ECO:0000256" key="16">
    <source>
        <dbReference type="ARBA" id="ARBA00023204"/>
    </source>
</evidence>
<dbReference type="InterPro" id="IPR012309">
    <property type="entry name" value="DNA_ligase_ATP-dep_C"/>
</dbReference>
<evidence type="ECO:0000256" key="14">
    <source>
        <dbReference type="ARBA" id="ARBA00023125"/>
    </source>
</evidence>
<dbReference type="GO" id="GO:0003910">
    <property type="term" value="F:DNA ligase (ATP) activity"/>
    <property type="evidence" value="ECO:0007669"/>
    <property type="project" value="UniProtKB-EC"/>
</dbReference>
<evidence type="ECO:0000313" key="23">
    <source>
        <dbReference type="EMBL" id="TQD39410.1"/>
    </source>
</evidence>
<sequence>MSLQEYSEKRNFNQTPEPKAKLNKSNSLRFVVQRHKARSLHYDLRLEINGVLKSWAIPKGPSMNPDDKRLAIATEDHPVEYLRFEGVIPKGNYGAGKMQIWDKGLYDTLQKEKKALLEDYRQGNLKIELYGSKLKGAFALVRTNNSENDKQWLLIKKKDKYATNLFYDAETFVGKKTSTKKGKTIQLNPEKPIKPMLAGTATKIFNHPDWIYELKWDGYRMLANINHGEVSLYSRNGISYKSQYPSLVDDLEQIPHTAILDGEVVVVDKKGISDFQAMQNYSEKTKGELRYYVFDMLFLNGHSMLNLPLKDRKSLLPELLEDAKHIFYCDHVEGMGSAFYKKAIDAGMEGVLAKKADSSYSVGSRSENWLKIKTVESREAIICGYTASHKAVFGSLILGMYVEQKLTYIGNCGTGFSYRIQQNLLQKFQALETENSPFNQNINLKGRKAHWIEPLLICEVIYSEIIKKGLLRHPVFKGLREDKNTTEIGPEKKIAKKEKIPVASSKKSETLEIDGHPVPFSNLEKVYWPESGLKKYDIIDYYLKIAETILPYLKNRPQNLHRHPNGIEQQSFYQKDNENLPFWIATKNLYSTSSQKEINYLLCQNKASLLYMANLGCIELHPWNSKVGSLTKPDYTVIDLDPSEKNNFTEVLEVTLAAKEVLSKAKVDAYCKTSGSKGIHIYIPLGAKYTYKQARDFTKLLCYYIQNKLPGLTTLERSKKNRKNRIYLDYLQNRKGQSLASAYCVRPKKYAPVSTPVSWKEIEKGFAITDFTVHNLPKRIEKKGDIFKPILGQGISIEKALEYLESK</sequence>
<comment type="caution">
    <text evidence="23">The sequence shown here is derived from an EMBL/GenBank/DDBJ whole genome shotgun (WGS) entry which is preliminary data.</text>
</comment>
<dbReference type="Gene3D" id="3.30.1490.70">
    <property type="match status" value="1"/>
</dbReference>
<dbReference type="Proteomes" id="UP000317169">
    <property type="component" value="Unassembled WGS sequence"/>
</dbReference>
<dbReference type="InterPro" id="IPR014146">
    <property type="entry name" value="LigD_ligase_dom"/>
</dbReference>
<evidence type="ECO:0000256" key="6">
    <source>
        <dbReference type="ARBA" id="ARBA00022722"/>
    </source>
</evidence>
<keyword evidence="11" id="KW-0269">Exonuclease</keyword>
<dbReference type="GO" id="GO:0006310">
    <property type="term" value="P:DNA recombination"/>
    <property type="evidence" value="ECO:0007669"/>
    <property type="project" value="UniProtKB-KW"/>
</dbReference>
<feature type="compositionally biased region" description="Basic and acidic residues" evidence="21">
    <location>
        <begin position="1"/>
        <end position="11"/>
    </location>
</feature>
<evidence type="ECO:0000256" key="21">
    <source>
        <dbReference type="SAM" id="MobiDB-lite"/>
    </source>
</evidence>
<dbReference type="RefSeq" id="WP_141421357.1">
    <property type="nucleotide sequence ID" value="NZ_VIAR01000004.1"/>
</dbReference>